<evidence type="ECO:0000256" key="5">
    <source>
        <dbReference type="ARBA" id="ARBA00022989"/>
    </source>
</evidence>
<comment type="caution">
    <text evidence="9">The sequence shown here is derived from an EMBL/GenBank/DDBJ whole genome shotgun (WGS) entry which is preliminary data.</text>
</comment>
<dbReference type="InterPro" id="IPR051258">
    <property type="entry name" value="Diverse_Substrate_Transporter"/>
</dbReference>
<keyword evidence="5 7" id="KW-1133">Transmembrane helix</keyword>
<feature type="transmembrane region" description="Helical" evidence="7">
    <location>
        <begin position="105"/>
        <end position="123"/>
    </location>
</feature>
<keyword evidence="10" id="KW-1185">Reference proteome</keyword>
<evidence type="ECO:0000256" key="3">
    <source>
        <dbReference type="ARBA" id="ARBA00022475"/>
    </source>
</evidence>
<dbReference type="EMBL" id="JAGGLJ010000007">
    <property type="protein sequence ID" value="MBP2025397.1"/>
    <property type="molecule type" value="Genomic_DNA"/>
</dbReference>
<feature type="transmembrane region" description="Helical" evidence="7">
    <location>
        <begin position="153"/>
        <end position="174"/>
    </location>
</feature>
<dbReference type="Proteomes" id="UP001519306">
    <property type="component" value="Unassembled WGS sequence"/>
</dbReference>
<dbReference type="InterPro" id="IPR037185">
    <property type="entry name" value="EmrE-like"/>
</dbReference>
<dbReference type="PANTHER" id="PTHR42920:SF5">
    <property type="entry name" value="EAMA DOMAIN-CONTAINING PROTEIN"/>
    <property type="match status" value="1"/>
</dbReference>
<feature type="transmembrane region" description="Helical" evidence="7">
    <location>
        <begin position="247"/>
        <end position="267"/>
    </location>
</feature>
<accession>A0ABS4KCB6</accession>
<gene>
    <name evidence="9" type="ORF">J2Z71_000927</name>
</gene>
<organism evidence="9 10">
    <name type="scientific">Peptoniphilus stercorisuis</name>
    <dbReference type="NCBI Taxonomy" id="1436965"/>
    <lineage>
        <taxon>Bacteria</taxon>
        <taxon>Bacillati</taxon>
        <taxon>Bacillota</taxon>
        <taxon>Tissierellia</taxon>
        <taxon>Tissierellales</taxon>
        <taxon>Peptoniphilaceae</taxon>
        <taxon>Peptoniphilus</taxon>
    </lineage>
</organism>
<feature type="transmembrane region" description="Helical" evidence="7">
    <location>
        <begin position="273"/>
        <end position="291"/>
    </location>
</feature>
<name>A0ABS4KCB6_9FIRM</name>
<evidence type="ECO:0000256" key="4">
    <source>
        <dbReference type="ARBA" id="ARBA00022692"/>
    </source>
</evidence>
<feature type="transmembrane region" description="Helical" evidence="7">
    <location>
        <begin position="220"/>
        <end position="240"/>
    </location>
</feature>
<dbReference type="InterPro" id="IPR000620">
    <property type="entry name" value="EamA_dom"/>
</dbReference>
<feature type="domain" description="EamA" evidence="8">
    <location>
        <begin position="8"/>
        <end position="146"/>
    </location>
</feature>
<feature type="domain" description="EamA" evidence="8">
    <location>
        <begin position="155"/>
        <end position="288"/>
    </location>
</feature>
<keyword evidence="6 7" id="KW-0472">Membrane</keyword>
<dbReference type="PANTHER" id="PTHR42920">
    <property type="entry name" value="OS03G0707200 PROTEIN-RELATED"/>
    <property type="match status" value="1"/>
</dbReference>
<feature type="transmembrane region" description="Helical" evidence="7">
    <location>
        <begin position="5"/>
        <end position="25"/>
    </location>
</feature>
<feature type="transmembrane region" description="Helical" evidence="7">
    <location>
        <begin position="37"/>
        <end position="55"/>
    </location>
</feature>
<comment type="similarity">
    <text evidence="2">Belongs to the EamA transporter family.</text>
</comment>
<proteinExistence type="inferred from homology"/>
<feature type="transmembrane region" description="Helical" evidence="7">
    <location>
        <begin position="186"/>
        <end position="205"/>
    </location>
</feature>
<evidence type="ECO:0000256" key="7">
    <source>
        <dbReference type="SAM" id="Phobius"/>
    </source>
</evidence>
<sequence>MNKKIIASISLLIVAFIWGISFIAQSKGMDYLGPYGFTMYSSIIGAISMIILLNIKSLNKILNKDLEKEYSKNTTLISGLFCGIFLFLAMNAQQLGLLHTTPGKAGFIATLYIIIIPIIERIFGKKVEKRIIICLLIALVGMYFLSVKENFSINIGDIIIFLSAIFYAIHTIMLSKFSTKINVLKLNLMQFLVAAFLSFIFANIFKENISLEYAYISRIAILYMGILSSGIAFTLQIIALREIDPAIAALINSLESIFAALGGYLILNQVLNSREILGCIILFIATILAQMPNKKEQ</sequence>
<comment type="subcellular location">
    <subcellularLocation>
        <location evidence="1">Cell membrane</location>
        <topology evidence="1">Multi-pass membrane protein</topology>
    </subcellularLocation>
</comment>
<protein>
    <submittedName>
        <fullName evidence="9">Drug/metabolite transporter (DMT)-like permease</fullName>
    </submittedName>
</protein>
<dbReference type="RefSeq" id="WP_210060688.1">
    <property type="nucleotide sequence ID" value="NZ_JAGGLJ010000007.1"/>
</dbReference>
<dbReference type="SUPFAM" id="SSF103481">
    <property type="entry name" value="Multidrug resistance efflux transporter EmrE"/>
    <property type="match status" value="1"/>
</dbReference>
<evidence type="ECO:0000259" key="8">
    <source>
        <dbReference type="Pfam" id="PF00892"/>
    </source>
</evidence>
<evidence type="ECO:0000313" key="9">
    <source>
        <dbReference type="EMBL" id="MBP2025397.1"/>
    </source>
</evidence>
<evidence type="ECO:0000256" key="2">
    <source>
        <dbReference type="ARBA" id="ARBA00007362"/>
    </source>
</evidence>
<dbReference type="Pfam" id="PF00892">
    <property type="entry name" value="EamA"/>
    <property type="match status" value="2"/>
</dbReference>
<keyword evidence="3" id="KW-1003">Cell membrane</keyword>
<evidence type="ECO:0000256" key="6">
    <source>
        <dbReference type="ARBA" id="ARBA00023136"/>
    </source>
</evidence>
<keyword evidence="4 7" id="KW-0812">Transmembrane</keyword>
<evidence type="ECO:0000313" key="10">
    <source>
        <dbReference type="Proteomes" id="UP001519306"/>
    </source>
</evidence>
<feature type="transmembrane region" description="Helical" evidence="7">
    <location>
        <begin position="76"/>
        <end position="93"/>
    </location>
</feature>
<reference evidence="9 10" key="1">
    <citation type="submission" date="2021-03" db="EMBL/GenBank/DDBJ databases">
        <title>Genomic Encyclopedia of Type Strains, Phase IV (KMG-IV): sequencing the most valuable type-strain genomes for metagenomic binning, comparative biology and taxonomic classification.</title>
        <authorList>
            <person name="Goeker M."/>
        </authorList>
    </citation>
    <scope>NUCLEOTIDE SEQUENCE [LARGE SCALE GENOMIC DNA]</scope>
    <source>
        <strain evidence="9 10">DSM 27563</strain>
    </source>
</reference>
<evidence type="ECO:0000256" key="1">
    <source>
        <dbReference type="ARBA" id="ARBA00004651"/>
    </source>
</evidence>